<evidence type="ECO:0000259" key="12">
    <source>
        <dbReference type="PROSITE" id="PS50004"/>
    </source>
</evidence>
<keyword evidence="3" id="KW-0813">Transport</keyword>
<feature type="domain" description="C2" evidence="12">
    <location>
        <begin position="197"/>
        <end position="318"/>
    </location>
</feature>
<dbReference type="GO" id="GO:0016020">
    <property type="term" value="C:membrane"/>
    <property type="evidence" value="ECO:0007669"/>
    <property type="project" value="UniProtKB-SubCell"/>
</dbReference>
<dbReference type="PANTHER" id="PTHR10774:SF149">
    <property type="entry name" value="SYNAPTOTAGMIN-5"/>
    <property type="match status" value="1"/>
</dbReference>
<comment type="subcellular location">
    <subcellularLocation>
        <location evidence="1">Membrane</location>
        <topology evidence="1">Single-pass membrane protein</topology>
    </subcellularLocation>
</comment>
<dbReference type="FunFam" id="2.60.40.150:FF:000135">
    <property type="entry name" value="Plant synaptotagmin"/>
    <property type="match status" value="1"/>
</dbReference>
<dbReference type="GO" id="GO:0005783">
    <property type="term" value="C:endoplasmic reticulum"/>
    <property type="evidence" value="ECO:0007669"/>
    <property type="project" value="TreeGrafter"/>
</dbReference>
<dbReference type="InterPro" id="IPR035892">
    <property type="entry name" value="C2_domain_sf"/>
</dbReference>
<organism evidence="14 15">
    <name type="scientific">Nicotiana sylvestris</name>
    <name type="common">Wood tobacco</name>
    <name type="synonym">South American tobacco</name>
    <dbReference type="NCBI Taxonomy" id="4096"/>
    <lineage>
        <taxon>Eukaryota</taxon>
        <taxon>Viridiplantae</taxon>
        <taxon>Streptophyta</taxon>
        <taxon>Embryophyta</taxon>
        <taxon>Tracheophyta</taxon>
        <taxon>Spermatophyta</taxon>
        <taxon>Magnoliopsida</taxon>
        <taxon>eudicotyledons</taxon>
        <taxon>Gunneridae</taxon>
        <taxon>Pentapetalae</taxon>
        <taxon>asterids</taxon>
        <taxon>lamiids</taxon>
        <taxon>Solanales</taxon>
        <taxon>Solanaceae</taxon>
        <taxon>Nicotianoideae</taxon>
        <taxon>Nicotianeae</taxon>
        <taxon>Nicotiana</taxon>
    </lineage>
</organism>
<evidence type="ECO:0000256" key="3">
    <source>
        <dbReference type="ARBA" id="ARBA00022448"/>
    </source>
</evidence>
<evidence type="ECO:0000256" key="7">
    <source>
        <dbReference type="ARBA" id="ARBA00022837"/>
    </source>
</evidence>
<dbReference type="GO" id="GO:0006869">
    <property type="term" value="P:lipid transport"/>
    <property type="evidence" value="ECO:0007669"/>
    <property type="project" value="UniProtKB-KW"/>
</dbReference>
<reference evidence="15" key="2">
    <citation type="submission" date="2025-08" db="UniProtKB">
        <authorList>
            <consortium name="RefSeq"/>
        </authorList>
    </citation>
    <scope>IDENTIFICATION</scope>
    <source>
        <tissue evidence="15">Leaf</tissue>
    </source>
</reference>
<dbReference type="AlphaFoldDB" id="A0A1U7VE75"/>
<evidence type="ECO:0000259" key="13">
    <source>
        <dbReference type="PROSITE" id="PS51847"/>
    </source>
</evidence>
<dbReference type="Pfam" id="PF00168">
    <property type="entry name" value="C2"/>
    <property type="match status" value="2"/>
</dbReference>
<dbReference type="PROSITE" id="PS51847">
    <property type="entry name" value="SMP"/>
    <property type="match status" value="1"/>
</dbReference>
<dbReference type="PANTHER" id="PTHR10774">
    <property type="entry name" value="EXTENDED SYNAPTOTAGMIN-RELATED"/>
    <property type="match status" value="1"/>
</dbReference>
<dbReference type="CDD" id="cd21677">
    <property type="entry name" value="SMP_SYT"/>
    <property type="match status" value="1"/>
</dbReference>
<gene>
    <name evidence="15" type="primary">LOC104217746</name>
</gene>
<comment type="similarity">
    <text evidence="2">Belongs to the synaptotagmin family.</text>
</comment>
<dbReference type="InterPro" id="IPR000008">
    <property type="entry name" value="C2_dom"/>
</dbReference>
<reference evidence="14" key="1">
    <citation type="journal article" date="2013" name="Genome Biol.">
        <title>Reference genomes and transcriptomes of Nicotiana sylvestris and Nicotiana tomentosiformis.</title>
        <authorList>
            <person name="Sierro N."/>
            <person name="Battey J.N."/>
            <person name="Ouadi S."/>
            <person name="Bovet L."/>
            <person name="Goepfert S."/>
            <person name="Bakaher N."/>
            <person name="Peitsch M.C."/>
            <person name="Ivanov N.V."/>
        </authorList>
    </citation>
    <scope>NUCLEOTIDE SEQUENCE [LARGE SCALE GENOMIC DNA]</scope>
</reference>
<accession>A0A1U7VE75</accession>
<dbReference type="PROSITE" id="PS50004">
    <property type="entry name" value="C2"/>
    <property type="match status" value="2"/>
</dbReference>
<dbReference type="Pfam" id="PF17047">
    <property type="entry name" value="SMP_LBD"/>
    <property type="match status" value="1"/>
</dbReference>
<keyword evidence="10" id="KW-0446">Lipid-binding</keyword>
<proteinExistence type="inferred from homology"/>
<evidence type="ECO:0000256" key="1">
    <source>
        <dbReference type="ARBA" id="ARBA00004167"/>
    </source>
</evidence>
<evidence type="ECO:0000256" key="11">
    <source>
        <dbReference type="ARBA" id="ARBA00023136"/>
    </source>
</evidence>
<dbReference type="eggNOG" id="KOG1012">
    <property type="taxonomic scope" value="Eukaryota"/>
</dbReference>
<keyword evidence="8" id="KW-1133">Transmembrane helix</keyword>
<keyword evidence="6" id="KW-0677">Repeat</keyword>
<dbReference type="SMART" id="SM00239">
    <property type="entry name" value="C2"/>
    <property type="match status" value="2"/>
</dbReference>
<dbReference type="InterPro" id="IPR045050">
    <property type="entry name" value="Synaptotagmin_plant"/>
</dbReference>
<protein>
    <submittedName>
        <fullName evidence="15">Synaptotagmin-5-like</fullName>
    </submittedName>
</protein>
<keyword evidence="9" id="KW-0445">Lipid transport</keyword>
<keyword evidence="7" id="KW-0106">Calcium</keyword>
<evidence type="ECO:0000313" key="14">
    <source>
        <dbReference type="Proteomes" id="UP000189701"/>
    </source>
</evidence>
<evidence type="ECO:0000256" key="4">
    <source>
        <dbReference type="ARBA" id="ARBA00022692"/>
    </source>
</evidence>
<dbReference type="Gene3D" id="2.60.40.150">
    <property type="entry name" value="C2 domain"/>
    <property type="match status" value="2"/>
</dbReference>
<dbReference type="Proteomes" id="UP000189701">
    <property type="component" value="Unplaced"/>
</dbReference>
<evidence type="ECO:0000256" key="9">
    <source>
        <dbReference type="ARBA" id="ARBA00023055"/>
    </source>
</evidence>
<evidence type="ECO:0000256" key="8">
    <source>
        <dbReference type="ARBA" id="ARBA00022989"/>
    </source>
</evidence>
<evidence type="ECO:0000256" key="6">
    <source>
        <dbReference type="ARBA" id="ARBA00022737"/>
    </source>
</evidence>
<dbReference type="RefSeq" id="XP_009766357.1">
    <property type="nucleotide sequence ID" value="XM_009768055.1"/>
</dbReference>
<evidence type="ECO:0000256" key="2">
    <source>
        <dbReference type="ARBA" id="ARBA00006996"/>
    </source>
</evidence>
<evidence type="ECO:0000256" key="5">
    <source>
        <dbReference type="ARBA" id="ARBA00022723"/>
    </source>
</evidence>
<keyword evidence="5" id="KW-0479">Metal-binding</keyword>
<keyword evidence="4" id="KW-0812">Transmembrane</keyword>
<evidence type="ECO:0000256" key="10">
    <source>
        <dbReference type="ARBA" id="ARBA00023121"/>
    </source>
</evidence>
<dbReference type="GO" id="GO:0008289">
    <property type="term" value="F:lipid binding"/>
    <property type="evidence" value="ECO:0007669"/>
    <property type="project" value="UniProtKB-KW"/>
</dbReference>
<sequence length="492" mass="55730">MGRDRKIPHSRKIFTPDEYPSWVVFSNQQKLKWHNSHLKKLWPYVDEEASELVRSSVEPILEQYRPMILASLKFSKFTLGTVAPQFIDGSEGITMESEMQWDGNPSIILDIKTYVGVVLPVQVKNIGFTGVFRLIFRPLVDEFPCFGAVCYSLRQKKKLDFTLKVVGGDMTAIPGISDAIEGTIRDAIEDSITWPVRKIIPILPGDYSDLELKPTGVLEVKLVQAKELTNKDLIGKSDPFAELYVRPIRDRMKKSKTINNQLNPVWNEHFEFVVEDPLTQHLVVKIYDDEGLRAAELIGCAHIRLNELEPGKVKDVWLKLVKDLEIQRDQKNRGQVHLELLYCPYGMKNGFSNSFAPNVSMTSLEKVFKSGAEKEAAQNGGEINRRKDVTVRGVLSVTVISADHLAPTGVKADPYVVVTMKKTETKNKTRVVPESLNPVWNQTFDFVVGLHDMLILEVWDHDTFGKVKSPMPCLELSDDLGHTRIFLENSKA</sequence>
<keyword evidence="14" id="KW-1185">Reference proteome</keyword>
<dbReference type="InterPro" id="IPR031468">
    <property type="entry name" value="SMP_LBD"/>
</dbReference>
<feature type="domain" description="SMP-LTD" evidence="13">
    <location>
        <begin position="27"/>
        <end position="203"/>
    </location>
</feature>
<keyword evidence="11" id="KW-0472">Membrane</keyword>
<dbReference type="GO" id="GO:0046872">
    <property type="term" value="F:metal ion binding"/>
    <property type="evidence" value="ECO:0007669"/>
    <property type="project" value="UniProtKB-KW"/>
</dbReference>
<dbReference type="SUPFAM" id="SSF49562">
    <property type="entry name" value="C2 domain (Calcium/lipid-binding domain, CaLB)"/>
    <property type="match status" value="2"/>
</dbReference>
<feature type="domain" description="C2" evidence="12">
    <location>
        <begin position="375"/>
        <end position="492"/>
    </location>
</feature>
<dbReference type="InterPro" id="IPR039010">
    <property type="entry name" value="Synaptotagmin_SMP"/>
</dbReference>
<dbReference type="CDD" id="cd00030">
    <property type="entry name" value="C2"/>
    <property type="match status" value="2"/>
</dbReference>
<name>A0A1U7VE75_NICSY</name>
<evidence type="ECO:0000313" key="15">
    <source>
        <dbReference type="RefSeq" id="XP_009766357.1"/>
    </source>
</evidence>
<dbReference type="STRING" id="4096.A0A1U7VE75"/>